<accession>A0A8J4E622</accession>
<sequence>MEGRSPIRLNTDPEAVVDLAVQVDIHAGAVNGLNSQGRVDTLPVVQTPLRDGSRDG</sequence>
<evidence type="ECO:0000313" key="2">
    <source>
        <dbReference type="Proteomes" id="UP000612585"/>
    </source>
</evidence>
<proteinExistence type="predicted"/>
<gene>
    <name evidence="1" type="ORF">Vau01_079480</name>
</gene>
<keyword evidence="2" id="KW-1185">Reference proteome</keyword>
<organism evidence="1 2">
    <name type="scientific">Virgisporangium aurantiacum</name>
    <dbReference type="NCBI Taxonomy" id="175570"/>
    <lineage>
        <taxon>Bacteria</taxon>
        <taxon>Bacillati</taxon>
        <taxon>Actinomycetota</taxon>
        <taxon>Actinomycetes</taxon>
        <taxon>Micromonosporales</taxon>
        <taxon>Micromonosporaceae</taxon>
        <taxon>Virgisporangium</taxon>
    </lineage>
</organism>
<protein>
    <submittedName>
        <fullName evidence="1">Uncharacterized protein</fullName>
    </submittedName>
</protein>
<name>A0A8J4E622_9ACTN</name>
<dbReference type="AlphaFoldDB" id="A0A8J4E622"/>
<reference evidence="1" key="1">
    <citation type="submission" date="2021-01" db="EMBL/GenBank/DDBJ databases">
        <title>Whole genome shotgun sequence of Virgisporangium aurantiacum NBRC 16421.</title>
        <authorList>
            <person name="Komaki H."/>
            <person name="Tamura T."/>
        </authorList>
    </citation>
    <scope>NUCLEOTIDE SEQUENCE</scope>
    <source>
        <strain evidence="1">NBRC 16421</strain>
    </source>
</reference>
<comment type="caution">
    <text evidence="1">The sequence shown here is derived from an EMBL/GenBank/DDBJ whole genome shotgun (WGS) entry which is preliminary data.</text>
</comment>
<dbReference type="Proteomes" id="UP000612585">
    <property type="component" value="Unassembled WGS sequence"/>
</dbReference>
<evidence type="ECO:0000313" key="1">
    <source>
        <dbReference type="EMBL" id="GIJ60432.1"/>
    </source>
</evidence>
<dbReference type="EMBL" id="BOPG01000055">
    <property type="protein sequence ID" value="GIJ60432.1"/>
    <property type="molecule type" value="Genomic_DNA"/>
</dbReference>